<dbReference type="RefSeq" id="WP_216547886.1">
    <property type="nucleotide sequence ID" value="NZ_JAHLQO010000001.1"/>
</dbReference>
<accession>A0ABS6FG46</accession>
<protein>
    <submittedName>
        <fullName evidence="2">Uncharacterized protein</fullName>
    </submittedName>
</protein>
<sequence>MTAYEKFSKSIHNFGRLSMVLGMIAVLLPPMLMTFYFGFNPGITAIITGAISQISVSGAFYFSEPIANYPIVGAAGLYMSILSGNSVNLKIPAAVSAIAGSGYKQGTDEGSMMGTMGIAVSIYVATFFVIVSTIFAQTVIVNLPENIKEVLTLIIPALYGGIFAQFSVKSFKTGIFALVIAFVMSKIVALIPFNATFLITLVTVFSSIFFARTQLETINKNS</sequence>
<feature type="transmembrane region" description="Helical" evidence="1">
    <location>
        <begin position="120"/>
        <end position="144"/>
    </location>
</feature>
<organism evidence="2 3">
    <name type="scientific">Peptoniphilus ovalis</name>
    <dbReference type="NCBI Taxonomy" id="2841503"/>
    <lineage>
        <taxon>Bacteria</taxon>
        <taxon>Bacillati</taxon>
        <taxon>Bacillota</taxon>
        <taxon>Tissierellia</taxon>
        <taxon>Tissierellales</taxon>
        <taxon>Peptoniphilaceae</taxon>
        <taxon>Peptoniphilus</taxon>
    </lineage>
</organism>
<dbReference type="EMBL" id="JAHLQO010000001">
    <property type="protein sequence ID" value="MBU5668236.1"/>
    <property type="molecule type" value="Genomic_DNA"/>
</dbReference>
<keyword evidence="1" id="KW-1133">Transmembrane helix</keyword>
<reference evidence="2 3" key="1">
    <citation type="submission" date="2021-06" db="EMBL/GenBank/DDBJ databases">
        <authorList>
            <person name="Sun Q."/>
            <person name="Li D."/>
        </authorList>
    </citation>
    <scope>NUCLEOTIDE SEQUENCE [LARGE SCALE GENOMIC DNA]</scope>
    <source>
        <strain evidence="2 3">MSJ-1</strain>
    </source>
</reference>
<feature type="transmembrane region" description="Helical" evidence="1">
    <location>
        <begin position="20"/>
        <end position="37"/>
    </location>
</feature>
<keyword evidence="3" id="KW-1185">Reference proteome</keyword>
<feature type="transmembrane region" description="Helical" evidence="1">
    <location>
        <begin position="197"/>
        <end position="215"/>
    </location>
</feature>
<keyword evidence="1" id="KW-0472">Membrane</keyword>
<dbReference type="Proteomes" id="UP000783742">
    <property type="component" value="Unassembled WGS sequence"/>
</dbReference>
<gene>
    <name evidence="2" type="ORF">KQI68_00125</name>
</gene>
<proteinExistence type="predicted"/>
<feature type="transmembrane region" description="Helical" evidence="1">
    <location>
        <begin position="150"/>
        <end position="168"/>
    </location>
</feature>
<comment type="caution">
    <text evidence="2">The sequence shown here is derived from an EMBL/GenBank/DDBJ whole genome shotgun (WGS) entry which is preliminary data.</text>
</comment>
<evidence type="ECO:0000313" key="3">
    <source>
        <dbReference type="Proteomes" id="UP000783742"/>
    </source>
</evidence>
<name>A0ABS6FG46_9FIRM</name>
<evidence type="ECO:0000256" key="1">
    <source>
        <dbReference type="SAM" id="Phobius"/>
    </source>
</evidence>
<evidence type="ECO:0000313" key="2">
    <source>
        <dbReference type="EMBL" id="MBU5668236.1"/>
    </source>
</evidence>
<keyword evidence="1" id="KW-0812">Transmembrane</keyword>